<dbReference type="PANTHER" id="PTHR43055:SF1">
    <property type="entry name" value="FORMATE-DEPENDENT PHOSPHORIBOSYLGLYCINAMIDE FORMYLTRANSFERASE"/>
    <property type="match status" value="1"/>
</dbReference>
<gene>
    <name evidence="6" type="ORF">CHR53_22295</name>
</gene>
<evidence type="ECO:0000313" key="7">
    <source>
        <dbReference type="Proteomes" id="UP000282892"/>
    </source>
</evidence>
<reference evidence="6 7" key="1">
    <citation type="submission" date="2017-07" db="EMBL/GenBank/DDBJ databases">
        <title>The complete genome sequence of Bacillus mesonae strain H20-5, an efficient strain improving plant abiotic stress resistance.</title>
        <authorList>
            <person name="Kim S.Y."/>
            <person name="Song H."/>
            <person name="Sang M.K."/>
            <person name="Weon H.-Y."/>
            <person name="Song J."/>
        </authorList>
    </citation>
    <scope>NUCLEOTIDE SEQUENCE [LARGE SCALE GENOMIC DNA]</scope>
    <source>
        <strain evidence="6 7">H20-5</strain>
    </source>
</reference>
<dbReference type="InterPro" id="IPR048764">
    <property type="entry name" value="PylC_N"/>
</dbReference>
<name>A0A3Q9QUU7_9BACI</name>
<protein>
    <submittedName>
        <fullName evidence="6">Carbamoylphosphate synthase large subunit</fullName>
    </submittedName>
</protein>
<dbReference type="GO" id="GO:0005524">
    <property type="term" value="F:ATP binding"/>
    <property type="evidence" value="ECO:0007669"/>
    <property type="project" value="UniProtKB-UniRule"/>
</dbReference>
<evidence type="ECO:0000256" key="2">
    <source>
        <dbReference type="ARBA" id="ARBA00022741"/>
    </source>
</evidence>
<evidence type="ECO:0000256" key="1">
    <source>
        <dbReference type="ARBA" id="ARBA00022598"/>
    </source>
</evidence>
<dbReference type="OrthoDB" id="9803907at2"/>
<dbReference type="KEGG" id="nmk:CHR53_22295"/>
<evidence type="ECO:0000256" key="3">
    <source>
        <dbReference type="ARBA" id="ARBA00022840"/>
    </source>
</evidence>
<dbReference type="InterPro" id="IPR011761">
    <property type="entry name" value="ATP-grasp"/>
</dbReference>
<dbReference type="Pfam" id="PF02655">
    <property type="entry name" value="ATP-grasp_3"/>
    <property type="match status" value="1"/>
</dbReference>
<evidence type="ECO:0000313" key="6">
    <source>
        <dbReference type="EMBL" id="AZU63757.1"/>
    </source>
</evidence>
<dbReference type="Gene3D" id="3.30.470.20">
    <property type="entry name" value="ATP-grasp fold, B domain"/>
    <property type="match status" value="1"/>
</dbReference>
<accession>A0A3Q9QUU7</accession>
<dbReference type="InterPro" id="IPR013815">
    <property type="entry name" value="ATP_grasp_subdomain_1"/>
</dbReference>
<dbReference type="Gene3D" id="3.30.1490.20">
    <property type="entry name" value="ATP-grasp fold, A domain"/>
    <property type="match status" value="1"/>
</dbReference>
<dbReference type="PANTHER" id="PTHR43055">
    <property type="entry name" value="FORMATE-DEPENDENT PHOSPHORIBOSYLGLYCINAMIDE FORMYLTRANSFERASE"/>
    <property type="match status" value="1"/>
</dbReference>
<evidence type="ECO:0000259" key="5">
    <source>
        <dbReference type="PROSITE" id="PS50975"/>
    </source>
</evidence>
<organism evidence="6 7">
    <name type="scientific">Neobacillus mesonae</name>
    <dbReference type="NCBI Taxonomy" id="1193713"/>
    <lineage>
        <taxon>Bacteria</taxon>
        <taxon>Bacillati</taxon>
        <taxon>Bacillota</taxon>
        <taxon>Bacilli</taxon>
        <taxon>Bacillales</taxon>
        <taxon>Bacillaceae</taxon>
        <taxon>Neobacillus</taxon>
    </lineage>
</organism>
<proteinExistence type="predicted"/>
<keyword evidence="2 4" id="KW-0547">Nucleotide-binding</keyword>
<dbReference type="EMBL" id="CP022572">
    <property type="protein sequence ID" value="AZU63757.1"/>
    <property type="molecule type" value="Genomic_DNA"/>
</dbReference>
<dbReference type="NCBIfam" id="NF009406">
    <property type="entry name" value="PRK12767.1-5"/>
    <property type="match status" value="1"/>
</dbReference>
<dbReference type="RefSeq" id="WP_066386506.1">
    <property type="nucleotide sequence ID" value="NZ_CP022572.1"/>
</dbReference>
<dbReference type="STRING" id="1193713.GCA_001636315_01353"/>
<dbReference type="SUPFAM" id="SSF56059">
    <property type="entry name" value="Glutathione synthetase ATP-binding domain-like"/>
    <property type="match status" value="1"/>
</dbReference>
<keyword evidence="7" id="KW-1185">Reference proteome</keyword>
<feature type="domain" description="ATP-grasp" evidence="5">
    <location>
        <begin position="117"/>
        <end position="293"/>
    </location>
</feature>
<dbReference type="GO" id="GO:0016874">
    <property type="term" value="F:ligase activity"/>
    <property type="evidence" value="ECO:0007669"/>
    <property type="project" value="UniProtKB-KW"/>
</dbReference>
<dbReference type="Gene3D" id="3.40.50.20">
    <property type="match status" value="1"/>
</dbReference>
<dbReference type="Proteomes" id="UP000282892">
    <property type="component" value="Chromosome"/>
</dbReference>
<dbReference type="AlphaFoldDB" id="A0A3Q9QUU7"/>
<keyword evidence="1" id="KW-0436">Ligase</keyword>
<sequence length="329" mass="36976">MNILLCSAGRRVKLVRYFKEELGKIGGKIIAIDCDPSAPALHFADCFEVVPRITDPTYLEQIKYLCKKYEINAVLSLIDPELSLLAEAKDALEKEQIKIIVSNKDVVEICFDKHRTYKFLLQHQLPAIPTYLNLNEIEAAIYNNILQFPLILKPRMGSASIGIAIIHSMAELQALWKDDGSLIVQPFMEGLEYGVDCYVDLINFQPVNIFSKKKIRMRAGETDKSVAISDDSLFLLIDKLVKVLGPIGPIDIDCFKTKKGFVISEINPRFGGGYPHAHEAGQNFVRNLIRNLEGISNKTEIGNYSEGSTMIKFDDVILLNSHSFKKVKV</sequence>
<dbReference type="GO" id="GO:0005829">
    <property type="term" value="C:cytosol"/>
    <property type="evidence" value="ECO:0007669"/>
    <property type="project" value="TreeGrafter"/>
</dbReference>
<dbReference type="PROSITE" id="PS50975">
    <property type="entry name" value="ATP_GRASP"/>
    <property type="match status" value="1"/>
</dbReference>
<evidence type="ECO:0000256" key="4">
    <source>
        <dbReference type="PROSITE-ProRule" id="PRU00409"/>
    </source>
</evidence>
<dbReference type="InterPro" id="IPR003806">
    <property type="entry name" value="ATP-grasp_PylC-type"/>
</dbReference>
<dbReference type="GO" id="GO:0046872">
    <property type="term" value="F:metal ion binding"/>
    <property type="evidence" value="ECO:0007669"/>
    <property type="project" value="InterPro"/>
</dbReference>
<keyword evidence="3 4" id="KW-0067">ATP-binding</keyword>
<dbReference type="Pfam" id="PF21360">
    <property type="entry name" value="PylC-like_N"/>
    <property type="match status" value="1"/>
</dbReference>